<feature type="region of interest" description="Disordered" evidence="7">
    <location>
        <begin position="86"/>
        <end position="132"/>
    </location>
</feature>
<evidence type="ECO:0000256" key="3">
    <source>
        <dbReference type="ARBA" id="ARBA00022737"/>
    </source>
</evidence>
<evidence type="ECO:0000256" key="2">
    <source>
        <dbReference type="ARBA" id="ARBA00022692"/>
    </source>
</evidence>
<reference evidence="8 9" key="2">
    <citation type="submission" date="2016-05" db="EMBL/GenBank/DDBJ databases">
        <title>Lineage-specific infection strategies underlie the spectrum of fungal disease in amphibians.</title>
        <authorList>
            <person name="Cuomo C.A."/>
            <person name="Farrer R.A."/>
            <person name="James T."/>
            <person name="Longcore J."/>
            <person name="Birren B."/>
        </authorList>
    </citation>
    <scope>NUCLEOTIDE SEQUENCE [LARGE SCALE GENOMIC DNA]</scope>
    <source>
        <strain evidence="8 9">JEL423</strain>
    </source>
</reference>
<keyword evidence="5 6" id="KW-0472">Membrane</keyword>
<feature type="region of interest" description="Disordered" evidence="7">
    <location>
        <begin position="446"/>
        <end position="471"/>
    </location>
</feature>
<sequence length="515" mass="58762">MDSTGIKHPADWDELQKLSGLLYGSSTPLNSVHSTENYRHHSYIQFLLYCISKFSAISISTPIENALVLKQVQYVPSDTFIEQMQSSDRYCQTSPRIDPQSDKYDRQSTNDTCLSDDGSSKEDQSSVPDIDDDQSYFDAEEYAAQLNDSLVESTLHRTEKNSILQSSAADASGYLLQTSFSDDDPTRPQYQLPILDTGTLDTIFRILLHNDEGFTSLWKGNNANFLRDLLFAWTQPTTNDVLASFLNIPLDDIQLSYSENPIPQAGLLLASHAICGVLFSPLELIQTRQIVQTSSRYHRKYRYISSTLYTVLREEFPDKPFGIFFSCNLLFPTLAFHTLNPIFKFLGPLIIDRGLGLDQQESPFSYLFCEMAFGLLELIVMLPIETVRKRLMCQVVRRMPHLQPNPQKLGMRECEYKTVVQTSPVPYVGILDCVYRIIIEEGGPRSSKRNPTLSKQHSRFKRNRQSTTRFKKQSDEWNPIWRVSGLYRGISARLVASISVAILQTIVRCIEINYE</sequence>
<evidence type="ECO:0000256" key="1">
    <source>
        <dbReference type="ARBA" id="ARBA00004141"/>
    </source>
</evidence>
<dbReference type="PROSITE" id="PS50920">
    <property type="entry name" value="SOLCAR"/>
    <property type="match status" value="1"/>
</dbReference>
<dbReference type="EMBL" id="DS022314">
    <property type="protein sequence ID" value="OAJ44905.1"/>
    <property type="molecule type" value="Genomic_DNA"/>
</dbReference>
<keyword evidence="2 6" id="KW-0812">Transmembrane</keyword>
<evidence type="ECO:0000256" key="7">
    <source>
        <dbReference type="SAM" id="MobiDB-lite"/>
    </source>
</evidence>
<feature type="compositionally biased region" description="Basic and acidic residues" evidence="7">
    <location>
        <begin position="99"/>
        <end position="108"/>
    </location>
</feature>
<comment type="subcellular location">
    <subcellularLocation>
        <location evidence="1">Membrane</location>
        <topology evidence="1">Multi-pass membrane protein</topology>
    </subcellularLocation>
</comment>
<dbReference type="eggNOG" id="ENOG502QSA3">
    <property type="taxonomic scope" value="Eukaryota"/>
</dbReference>
<dbReference type="GO" id="GO:0016020">
    <property type="term" value="C:membrane"/>
    <property type="evidence" value="ECO:0007669"/>
    <property type="project" value="UniProtKB-SubCell"/>
</dbReference>
<dbReference type="InterPro" id="IPR023395">
    <property type="entry name" value="MCP_dom_sf"/>
</dbReference>
<evidence type="ECO:0000313" key="9">
    <source>
        <dbReference type="Proteomes" id="UP000077115"/>
    </source>
</evidence>
<dbReference type="STRING" id="403673.A0A177WZ37"/>
<keyword evidence="4" id="KW-1133">Transmembrane helix</keyword>
<organism evidence="8 9">
    <name type="scientific">Batrachochytrium dendrobatidis (strain JEL423)</name>
    <dbReference type="NCBI Taxonomy" id="403673"/>
    <lineage>
        <taxon>Eukaryota</taxon>
        <taxon>Fungi</taxon>
        <taxon>Fungi incertae sedis</taxon>
        <taxon>Chytridiomycota</taxon>
        <taxon>Chytridiomycota incertae sedis</taxon>
        <taxon>Chytridiomycetes</taxon>
        <taxon>Rhizophydiales</taxon>
        <taxon>Rhizophydiales incertae sedis</taxon>
        <taxon>Batrachochytrium</taxon>
    </lineage>
</organism>
<reference evidence="8 9" key="1">
    <citation type="submission" date="2006-10" db="EMBL/GenBank/DDBJ databases">
        <title>The Genome Sequence of Batrachochytrium dendrobatidis JEL423.</title>
        <authorList>
            <consortium name="The Broad Institute Genome Sequencing Platform"/>
            <person name="Birren B."/>
            <person name="Lander E."/>
            <person name="Galagan J."/>
            <person name="Cuomo C."/>
            <person name="Devon K."/>
            <person name="Jaffe D."/>
            <person name="Butler J."/>
            <person name="Alvarez P."/>
            <person name="Gnerre S."/>
            <person name="Grabherr M."/>
            <person name="Kleber M."/>
            <person name="Mauceli E."/>
            <person name="Brockman W."/>
            <person name="Young S."/>
            <person name="LaButti K."/>
            <person name="Sykes S."/>
            <person name="DeCaprio D."/>
            <person name="Crawford M."/>
            <person name="Koehrsen M."/>
            <person name="Engels R."/>
            <person name="Montgomery P."/>
            <person name="Pearson M."/>
            <person name="Howarth C."/>
            <person name="Larson L."/>
            <person name="White J."/>
            <person name="O'Leary S."/>
            <person name="Kodira C."/>
            <person name="Zeng Q."/>
            <person name="Yandava C."/>
            <person name="Alvarado L."/>
            <person name="Longcore J."/>
            <person name="James T."/>
        </authorList>
    </citation>
    <scope>NUCLEOTIDE SEQUENCE [LARGE SCALE GENOMIC DNA]</scope>
    <source>
        <strain evidence="8 9">JEL423</strain>
    </source>
</reference>
<feature type="compositionally biased region" description="Polar residues" evidence="7">
    <location>
        <begin position="86"/>
        <end position="95"/>
    </location>
</feature>
<evidence type="ECO:0000313" key="8">
    <source>
        <dbReference type="EMBL" id="OAJ44905.1"/>
    </source>
</evidence>
<dbReference type="OrthoDB" id="77989at2759"/>
<gene>
    <name evidence="8" type="ORF">BDEG_28088</name>
</gene>
<accession>A0A177WZ37</accession>
<keyword evidence="3" id="KW-0677">Repeat</keyword>
<evidence type="ECO:0000256" key="6">
    <source>
        <dbReference type="PROSITE-ProRule" id="PRU00282"/>
    </source>
</evidence>
<dbReference type="Proteomes" id="UP000077115">
    <property type="component" value="Unassembled WGS sequence"/>
</dbReference>
<proteinExistence type="predicted"/>
<feature type="repeat" description="Solcar" evidence="6">
    <location>
        <begin position="160"/>
        <end position="245"/>
    </location>
</feature>
<evidence type="ECO:0008006" key="10">
    <source>
        <dbReference type="Google" id="ProtNLM"/>
    </source>
</evidence>
<protein>
    <recommendedName>
        <fullName evidence="10">Mitochondrial carrier</fullName>
    </recommendedName>
</protein>
<dbReference type="Gene3D" id="1.50.40.10">
    <property type="entry name" value="Mitochondrial carrier domain"/>
    <property type="match status" value="1"/>
</dbReference>
<evidence type="ECO:0000256" key="5">
    <source>
        <dbReference type="ARBA" id="ARBA00023136"/>
    </source>
</evidence>
<name>A0A177WZ37_BATDL</name>
<dbReference type="InterPro" id="IPR018108">
    <property type="entry name" value="MCP_transmembrane"/>
</dbReference>
<dbReference type="PANTHER" id="PTHR24089">
    <property type="entry name" value="SOLUTE CARRIER FAMILY 25"/>
    <property type="match status" value="1"/>
</dbReference>
<dbReference type="AlphaFoldDB" id="A0A177WZ37"/>
<dbReference type="SUPFAM" id="SSF103506">
    <property type="entry name" value="Mitochondrial carrier"/>
    <property type="match status" value="1"/>
</dbReference>
<evidence type="ECO:0000256" key="4">
    <source>
        <dbReference type="ARBA" id="ARBA00022989"/>
    </source>
</evidence>
<dbReference type="VEuPathDB" id="FungiDB:BDEG_28088"/>